<evidence type="ECO:0000256" key="2">
    <source>
        <dbReference type="ARBA" id="ARBA00023125"/>
    </source>
</evidence>
<dbReference type="InterPro" id="IPR012318">
    <property type="entry name" value="HTH_CRP"/>
</dbReference>
<dbReference type="InterPro" id="IPR018490">
    <property type="entry name" value="cNMP-bd_dom_sf"/>
</dbReference>
<dbReference type="SUPFAM" id="SSF51206">
    <property type="entry name" value="cAMP-binding domain-like"/>
    <property type="match status" value="1"/>
</dbReference>
<dbReference type="PROSITE" id="PS50042">
    <property type="entry name" value="CNMP_BINDING_3"/>
    <property type="match status" value="1"/>
</dbReference>
<dbReference type="InterPro" id="IPR014710">
    <property type="entry name" value="RmlC-like_jellyroll"/>
</dbReference>
<dbReference type="Pfam" id="PF00027">
    <property type="entry name" value="cNMP_binding"/>
    <property type="match status" value="1"/>
</dbReference>
<reference evidence="5" key="1">
    <citation type="submission" date="2020-06" db="EMBL/GenBank/DDBJ databases">
        <title>Whole Genome Sequence of Bradyrhizobium sp. Strain 1S1.</title>
        <authorList>
            <person name="Bromfield E.S.P."/>
            <person name="Cloutier S."/>
        </authorList>
    </citation>
    <scope>NUCLEOTIDE SEQUENCE [LARGE SCALE GENOMIC DNA]</scope>
    <source>
        <strain evidence="5">1S1</strain>
    </source>
</reference>
<dbReference type="Gene3D" id="2.60.120.10">
    <property type="entry name" value="Jelly Rolls"/>
    <property type="match status" value="1"/>
</dbReference>
<gene>
    <name evidence="5" type="ORF">HAP48_018545</name>
</gene>
<dbReference type="Pfam" id="PF13545">
    <property type="entry name" value="HTH_Crp_2"/>
    <property type="match status" value="1"/>
</dbReference>
<protein>
    <submittedName>
        <fullName evidence="5">Crp/Fnr family transcriptional regulator</fullName>
    </submittedName>
</protein>
<dbReference type="InterPro" id="IPR000595">
    <property type="entry name" value="cNMP-bd_dom"/>
</dbReference>
<comment type="caution">
    <text evidence="5">The sequence shown here is derived from an EMBL/GenBank/DDBJ whole genome shotgun (WGS) entry which is preliminary data.</text>
</comment>
<dbReference type="GO" id="GO:0006355">
    <property type="term" value="P:regulation of DNA-templated transcription"/>
    <property type="evidence" value="ECO:0007669"/>
    <property type="project" value="InterPro"/>
</dbReference>
<keyword evidence="3" id="KW-0804">Transcription</keyword>
<keyword evidence="1" id="KW-0805">Transcription regulation</keyword>
<sequence length="236" mass="26696">MTTERDEADEVRTFIKSLKSKRIGHARKGTKIIESGKRISEIILVSRGQLRIDMVRAQCRTAMVGLIGPDSWLSEGAVDGAEVHSTTATAVTESDYIAFPRATFPTLLEENQPFNRFFTRGAAKTTRSLNEAMRNLLNSAHLRIATNFYDRFAGTNEQELLIDATPKHYAEMVGIARGTAHRVINNFRDAGLLTKRDHDYLLNRAALEEYLQWERTTPPFSTGHEFAHFVAWRKGK</sequence>
<dbReference type="CDD" id="cd00038">
    <property type="entry name" value="CAP_ED"/>
    <property type="match status" value="1"/>
</dbReference>
<evidence type="ECO:0000256" key="3">
    <source>
        <dbReference type="ARBA" id="ARBA00023163"/>
    </source>
</evidence>
<evidence type="ECO:0000256" key="1">
    <source>
        <dbReference type="ARBA" id="ARBA00023015"/>
    </source>
</evidence>
<keyword evidence="2" id="KW-0238">DNA-binding</keyword>
<dbReference type="AlphaFoldDB" id="A0A973VZX9"/>
<accession>A0A973VZX9</accession>
<organism evidence="5">
    <name type="scientific">Bradyrhizobium septentrionale</name>
    <dbReference type="NCBI Taxonomy" id="1404411"/>
    <lineage>
        <taxon>Bacteria</taxon>
        <taxon>Pseudomonadati</taxon>
        <taxon>Pseudomonadota</taxon>
        <taxon>Alphaproteobacteria</taxon>
        <taxon>Hyphomicrobiales</taxon>
        <taxon>Nitrobacteraceae</taxon>
        <taxon>Bradyrhizobium</taxon>
    </lineage>
</organism>
<dbReference type="EMBL" id="JAAOLE020000001">
    <property type="protein sequence ID" value="NVI44912.1"/>
    <property type="molecule type" value="Genomic_DNA"/>
</dbReference>
<dbReference type="InterPro" id="IPR036390">
    <property type="entry name" value="WH_DNA-bd_sf"/>
</dbReference>
<feature type="domain" description="Cyclic nucleotide-binding" evidence="4">
    <location>
        <begin position="2"/>
        <end position="108"/>
    </location>
</feature>
<proteinExistence type="predicted"/>
<dbReference type="SUPFAM" id="SSF46785">
    <property type="entry name" value="Winged helix' DNA-binding domain"/>
    <property type="match status" value="1"/>
</dbReference>
<dbReference type="GO" id="GO:0003677">
    <property type="term" value="F:DNA binding"/>
    <property type="evidence" value="ECO:0007669"/>
    <property type="project" value="UniProtKB-KW"/>
</dbReference>
<evidence type="ECO:0000259" key="4">
    <source>
        <dbReference type="PROSITE" id="PS50042"/>
    </source>
</evidence>
<evidence type="ECO:0000313" key="5">
    <source>
        <dbReference type="EMBL" id="NVI44912.1"/>
    </source>
</evidence>
<dbReference type="RefSeq" id="WP_166204336.1">
    <property type="nucleotide sequence ID" value="NZ_CP088285.1"/>
</dbReference>
<name>A0A973VZX9_9BRAD</name>